<comment type="caution">
    <text evidence="2">The sequence shown here is derived from an EMBL/GenBank/DDBJ whole genome shotgun (WGS) entry which is preliminary data.</text>
</comment>
<comment type="subunit">
    <text evidence="1">Homodimer.</text>
</comment>
<name>A0A7J8R1I5_GOSDV</name>
<accession>A0A7J8R1I5</accession>
<gene>
    <name evidence="2" type="ORF">Godav_019899</name>
</gene>
<keyword evidence="1" id="KW-0052">Apoplast</keyword>
<dbReference type="EMBL" id="JABFAC010000002">
    <property type="protein sequence ID" value="MBA0607621.1"/>
    <property type="molecule type" value="Genomic_DNA"/>
</dbReference>
<dbReference type="Proteomes" id="UP000593561">
    <property type="component" value="Unassembled WGS sequence"/>
</dbReference>
<comment type="function">
    <text evidence="1">Dirigent proteins impart stereoselectivity on the phenoxy radical-coupling reaction, yielding optically active lignans from two molecules of coniferyl alcohol in the biosynthesis of lignans, flavonolignans, and alkaloids and thus plays a central role in plant secondary metabolism.</text>
</comment>
<protein>
    <recommendedName>
        <fullName evidence="1">Dirigent protein</fullName>
    </recommendedName>
</protein>
<comment type="subcellular location">
    <subcellularLocation>
        <location evidence="1">Secreted</location>
        <location evidence="1">Extracellular space</location>
        <location evidence="1">Apoplast</location>
    </subcellularLocation>
</comment>
<organism evidence="2 3">
    <name type="scientific">Gossypium davidsonii</name>
    <name type="common">Davidson's cotton</name>
    <name type="synonym">Gossypium klotzschianum subsp. davidsonii</name>
    <dbReference type="NCBI Taxonomy" id="34287"/>
    <lineage>
        <taxon>Eukaryota</taxon>
        <taxon>Viridiplantae</taxon>
        <taxon>Streptophyta</taxon>
        <taxon>Embryophyta</taxon>
        <taxon>Tracheophyta</taxon>
        <taxon>Spermatophyta</taxon>
        <taxon>Magnoliopsida</taxon>
        <taxon>eudicotyledons</taxon>
        <taxon>Gunneridae</taxon>
        <taxon>Pentapetalae</taxon>
        <taxon>rosids</taxon>
        <taxon>malvids</taxon>
        <taxon>Malvales</taxon>
        <taxon>Malvaceae</taxon>
        <taxon>Malvoideae</taxon>
        <taxon>Gossypium</taxon>
    </lineage>
</organism>
<dbReference type="InterPro" id="IPR004265">
    <property type="entry name" value="Dirigent"/>
</dbReference>
<dbReference type="Pfam" id="PF03018">
    <property type="entry name" value="Dirigent"/>
    <property type="match status" value="1"/>
</dbReference>
<keyword evidence="1" id="KW-0964">Secreted</keyword>
<sequence length="92" mass="10231">MLKESMYHLVETMSCSLQLCTLISHLRVAGSMGALSVYSQGVHLWTQIHELAIVGGRGALRMARGFDLTQITFVNLTACNVILECNVTLYHY</sequence>
<keyword evidence="3" id="KW-1185">Reference proteome</keyword>
<dbReference type="AlphaFoldDB" id="A0A7J8R1I5"/>
<dbReference type="GO" id="GO:0048046">
    <property type="term" value="C:apoplast"/>
    <property type="evidence" value="ECO:0007669"/>
    <property type="project" value="UniProtKB-SubCell"/>
</dbReference>
<comment type="similarity">
    <text evidence="1">Belongs to the plant dirigent protein family.</text>
</comment>
<evidence type="ECO:0000313" key="3">
    <source>
        <dbReference type="Proteomes" id="UP000593561"/>
    </source>
</evidence>
<reference evidence="2 3" key="1">
    <citation type="journal article" date="2019" name="Genome Biol. Evol.">
        <title>Insights into the evolution of the New World diploid cottons (Gossypium, subgenus Houzingenia) based on genome sequencing.</title>
        <authorList>
            <person name="Grover C.E."/>
            <person name="Arick M.A. 2nd"/>
            <person name="Thrash A."/>
            <person name="Conover J.L."/>
            <person name="Sanders W.S."/>
            <person name="Peterson D.G."/>
            <person name="Frelichowski J.E."/>
            <person name="Scheffler J.A."/>
            <person name="Scheffler B.E."/>
            <person name="Wendel J.F."/>
        </authorList>
    </citation>
    <scope>NUCLEOTIDE SEQUENCE [LARGE SCALE GENOMIC DNA]</scope>
    <source>
        <strain evidence="2">27</strain>
        <tissue evidence="2">Leaf</tissue>
    </source>
</reference>
<evidence type="ECO:0000313" key="2">
    <source>
        <dbReference type="EMBL" id="MBA0607621.1"/>
    </source>
</evidence>
<evidence type="ECO:0000256" key="1">
    <source>
        <dbReference type="RuleBase" id="RU363099"/>
    </source>
</evidence>
<proteinExistence type="inferred from homology"/>